<gene>
    <name evidence="1" type="ORF">GCM10012282_35230</name>
</gene>
<dbReference type="EMBL" id="BMMU01000010">
    <property type="protein sequence ID" value="GGJ35375.1"/>
    <property type="molecule type" value="Genomic_DNA"/>
</dbReference>
<accession>A0A917KY48</accession>
<proteinExistence type="predicted"/>
<protein>
    <submittedName>
        <fullName evidence="1">Uncharacterized protein</fullName>
    </submittedName>
</protein>
<organism evidence="1 2">
    <name type="scientific">Streptomyces lacrimifluminis</name>
    <dbReference type="NCBI Taxonomy" id="1500077"/>
    <lineage>
        <taxon>Bacteria</taxon>
        <taxon>Bacillati</taxon>
        <taxon>Actinomycetota</taxon>
        <taxon>Actinomycetes</taxon>
        <taxon>Kitasatosporales</taxon>
        <taxon>Streptomycetaceae</taxon>
        <taxon>Streptomyces</taxon>
    </lineage>
</organism>
<reference evidence="1" key="1">
    <citation type="journal article" date="2014" name="Int. J. Syst. Evol. Microbiol.">
        <title>Complete genome sequence of Corynebacterium casei LMG S-19264T (=DSM 44701T), isolated from a smear-ripened cheese.</title>
        <authorList>
            <consortium name="US DOE Joint Genome Institute (JGI-PGF)"/>
            <person name="Walter F."/>
            <person name="Albersmeier A."/>
            <person name="Kalinowski J."/>
            <person name="Ruckert C."/>
        </authorList>
    </citation>
    <scope>NUCLEOTIDE SEQUENCE</scope>
    <source>
        <strain evidence="1">CGMCC 4.7272</strain>
    </source>
</reference>
<name>A0A917KY48_9ACTN</name>
<dbReference type="AlphaFoldDB" id="A0A917KY48"/>
<sequence length="52" mass="5315">MDTPFTFQEPAAVPAAVGSTFFVGYRRGALCATGSGGAATRMRPLTTDAPPP</sequence>
<evidence type="ECO:0000313" key="2">
    <source>
        <dbReference type="Proteomes" id="UP000625682"/>
    </source>
</evidence>
<reference evidence="1" key="2">
    <citation type="submission" date="2020-09" db="EMBL/GenBank/DDBJ databases">
        <authorList>
            <person name="Sun Q."/>
            <person name="Zhou Y."/>
        </authorList>
    </citation>
    <scope>NUCLEOTIDE SEQUENCE</scope>
    <source>
        <strain evidence="1">CGMCC 4.7272</strain>
    </source>
</reference>
<dbReference type="Proteomes" id="UP000625682">
    <property type="component" value="Unassembled WGS sequence"/>
</dbReference>
<comment type="caution">
    <text evidence="1">The sequence shown here is derived from an EMBL/GenBank/DDBJ whole genome shotgun (WGS) entry which is preliminary data.</text>
</comment>
<keyword evidence="2" id="KW-1185">Reference proteome</keyword>
<evidence type="ECO:0000313" key="1">
    <source>
        <dbReference type="EMBL" id="GGJ35375.1"/>
    </source>
</evidence>